<keyword evidence="1" id="KW-0418">Kinase</keyword>
<dbReference type="PANTHER" id="PTHR35526">
    <property type="entry name" value="ANTI-SIGMA-F FACTOR RSBW-RELATED"/>
    <property type="match status" value="1"/>
</dbReference>
<proteinExistence type="predicted"/>
<organism evidence="3 4">
    <name type="scientific">Shewanella canadensis</name>
    <dbReference type="NCBI Taxonomy" id="271096"/>
    <lineage>
        <taxon>Bacteria</taxon>
        <taxon>Pseudomonadati</taxon>
        <taxon>Pseudomonadota</taxon>
        <taxon>Gammaproteobacteria</taxon>
        <taxon>Alteromonadales</taxon>
        <taxon>Shewanellaceae</taxon>
        <taxon>Shewanella</taxon>
    </lineage>
</organism>
<keyword evidence="1" id="KW-0723">Serine/threonine-protein kinase</keyword>
<dbReference type="InterPro" id="IPR003594">
    <property type="entry name" value="HATPase_dom"/>
</dbReference>
<dbReference type="InterPro" id="IPR036890">
    <property type="entry name" value="HATPase_C_sf"/>
</dbReference>
<dbReference type="RefSeq" id="WP_126523208.1">
    <property type="nucleotide sequence ID" value="NZ_RXNU01000019.1"/>
</dbReference>
<evidence type="ECO:0000313" key="4">
    <source>
        <dbReference type="Proteomes" id="UP000267448"/>
    </source>
</evidence>
<evidence type="ECO:0000313" key="3">
    <source>
        <dbReference type="EMBL" id="RTR36739.1"/>
    </source>
</evidence>
<dbReference type="CDD" id="cd16936">
    <property type="entry name" value="HATPase_RsbW-like"/>
    <property type="match status" value="1"/>
</dbReference>
<evidence type="ECO:0000259" key="2">
    <source>
        <dbReference type="Pfam" id="PF13581"/>
    </source>
</evidence>
<dbReference type="EMBL" id="RXNU01000019">
    <property type="protein sequence ID" value="RTR36739.1"/>
    <property type="molecule type" value="Genomic_DNA"/>
</dbReference>
<evidence type="ECO:0000256" key="1">
    <source>
        <dbReference type="ARBA" id="ARBA00022527"/>
    </source>
</evidence>
<accession>A0A3S0ILA3</accession>
<dbReference type="Gene3D" id="3.30.565.10">
    <property type="entry name" value="Histidine kinase-like ATPase, C-terminal domain"/>
    <property type="match status" value="1"/>
</dbReference>
<dbReference type="PANTHER" id="PTHR35526:SF3">
    <property type="entry name" value="ANTI-SIGMA-F FACTOR RSBW"/>
    <property type="match status" value="1"/>
</dbReference>
<dbReference type="Proteomes" id="UP000267448">
    <property type="component" value="Unassembled WGS sequence"/>
</dbReference>
<keyword evidence="3" id="KW-0547">Nucleotide-binding</keyword>
<sequence length="130" mass="14867">MNSIQLNLSQTVWNSNLLCQELEQFLQQNSVQIQQRFKVITCVLEALSNVLEHTDNQCEDIVIIMHCNPDRITIDLLDNAPYTPIGDQIECPSPFSISGRGLWIIQNWMDQVRFQASVAGTHLRLSLLRS</sequence>
<dbReference type="AlphaFoldDB" id="A0A3S0ILA3"/>
<keyword evidence="1" id="KW-0808">Transferase</keyword>
<name>A0A3S0ILA3_9GAMM</name>
<dbReference type="SUPFAM" id="SSF55874">
    <property type="entry name" value="ATPase domain of HSP90 chaperone/DNA topoisomerase II/histidine kinase"/>
    <property type="match status" value="1"/>
</dbReference>
<dbReference type="GO" id="GO:0005524">
    <property type="term" value="F:ATP binding"/>
    <property type="evidence" value="ECO:0007669"/>
    <property type="project" value="UniProtKB-KW"/>
</dbReference>
<reference evidence="3 4" key="1">
    <citation type="submission" date="2018-12" db="EMBL/GenBank/DDBJ databases">
        <authorList>
            <person name="Yu L."/>
        </authorList>
    </citation>
    <scope>NUCLEOTIDE SEQUENCE [LARGE SCALE GENOMIC DNA]</scope>
    <source>
        <strain evidence="3 4">HAW-EB2</strain>
    </source>
</reference>
<keyword evidence="4" id="KW-1185">Reference proteome</keyword>
<dbReference type="GO" id="GO:0004674">
    <property type="term" value="F:protein serine/threonine kinase activity"/>
    <property type="evidence" value="ECO:0007669"/>
    <property type="project" value="UniProtKB-KW"/>
</dbReference>
<comment type="caution">
    <text evidence="3">The sequence shown here is derived from an EMBL/GenBank/DDBJ whole genome shotgun (WGS) entry which is preliminary data.</text>
</comment>
<gene>
    <name evidence="3" type="ORF">EKG38_22400</name>
</gene>
<dbReference type="Pfam" id="PF13581">
    <property type="entry name" value="HATPase_c_2"/>
    <property type="match status" value="1"/>
</dbReference>
<protein>
    <submittedName>
        <fullName evidence="3">ATP-binding protein</fullName>
    </submittedName>
</protein>
<feature type="domain" description="Histidine kinase/HSP90-like ATPase" evidence="2">
    <location>
        <begin position="18"/>
        <end position="126"/>
    </location>
</feature>
<dbReference type="InterPro" id="IPR050267">
    <property type="entry name" value="Anti-sigma-factor_SerPK"/>
</dbReference>
<dbReference type="OrthoDB" id="6263707at2"/>
<keyword evidence="3" id="KW-0067">ATP-binding</keyword>